<comment type="caution">
    <text evidence="3">The sequence shown here is derived from an EMBL/GenBank/DDBJ whole genome shotgun (WGS) entry which is preliminary data.</text>
</comment>
<feature type="domain" description="Peptidase A2" evidence="2">
    <location>
        <begin position="90"/>
        <end position="140"/>
    </location>
</feature>
<feature type="region of interest" description="Disordered" evidence="1">
    <location>
        <begin position="365"/>
        <end position="427"/>
    </location>
</feature>
<gene>
    <name evidence="3" type="ORF">C5C04_10615</name>
</gene>
<feature type="region of interest" description="Disordered" evidence="1">
    <location>
        <begin position="197"/>
        <end position="220"/>
    </location>
</feature>
<dbReference type="AlphaFoldDB" id="A0ABD6W814"/>
<dbReference type="Pfam" id="PF13450">
    <property type="entry name" value="NAD_binding_8"/>
    <property type="match status" value="1"/>
</dbReference>
<name>A0ABD6W814_RATRA</name>
<dbReference type="Pfam" id="PF01593">
    <property type="entry name" value="Amino_oxidase"/>
    <property type="match status" value="1"/>
</dbReference>
<dbReference type="Gene3D" id="3.90.660.10">
    <property type="match status" value="1"/>
</dbReference>
<dbReference type="InterPro" id="IPR050281">
    <property type="entry name" value="Flavin_monoamine_oxidase"/>
</dbReference>
<feature type="region of interest" description="Disordered" evidence="1">
    <location>
        <begin position="304"/>
        <end position="352"/>
    </location>
</feature>
<dbReference type="PROSITE" id="PS50175">
    <property type="entry name" value="ASP_PROT_RETROV"/>
    <property type="match status" value="1"/>
</dbReference>
<protein>
    <recommendedName>
        <fullName evidence="2">Peptidase A2 domain-containing protein</fullName>
    </recommendedName>
</protein>
<dbReference type="InterPro" id="IPR001995">
    <property type="entry name" value="Peptidase_A2_cat"/>
</dbReference>
<sequence length="427" mass="44034">MRSAWGSDPYALGSVSYLPVGARPQDRSDLAGSVLDRLFLAGEATDTQAPGTLQGAWNSGVRAAAEISTVAEEGERIAIVGAGLAGAVATRRLVDSGFDVTVVEARDRTGGRIATSTPDGWPIAVEAGAWALTGAGAALRESVADAGIATTAVDLTGIRSTGIDGSPLDTGTTGADALSRALEWGAEQPEDLSLAESFASSGAADPAEAEPGSGDGDPARVAARLAGTTALRTGAAPEELSSWYGLDDASSASAAPVRATRGRRCPRLGNRRDALAALRDRVLGRGRGGALVARRLRGGDHRMAEPSAFDWRGGTRRPGRSGSGSVAPGAQRRRAGYPRADGARAVRRRSRLRYSRPACSLPAWSRPACPRSLANAPRHTDPGAAPSGRTRLRARTTPAMPEIRPSTTTSWSTKITGPSTCAGSRKK</sequence>
<dbReference type="Gene3D" id="3.50.50.60">
    <property type="entry name" value="FAD/NAD(P)-binding domain"/>
    <property type="match status" value="2"/>
</dbReference>
<evidence type="ECO:0000256" key="1">
    <source>
        <dbReference type="SAM" id="MobiDB-lite"/>
    </source>
</evidence>
<dbReference type="InterPro" id="IPR002937">
    <property type="entry name" value="Amino_oxidase"/>
</dbReference>
<proteinExistence type="predicted"/>
<accession>A0ABD6W814</accession>
<dbReference type="InterPro" id="IPR036188">
    <property type="entry name" value="FAD/NAD-bd_sf"/>
</dbReference>
<dbReference type="EMBL" id="PSUL01000025">
    <property type="protein sequence ID" value="PPF12699.1"/>
    <property type="molecule type" value="Genomic_DNA"/>
</dbReference>
<feature type="compositionally biased region" description="Polar residues" evidence="1">
    <location>
        <begin position="405"/>
        <end position="427"/>
    </location>
</feature>
<organism evidence="3 4">
    <name type="scientific">Rathayibacter rathayi</name>
    <name type="common">Corynebacterium rathayi</name>
    <dbReference type="NCBI Taxonomy" id="33887"/>
    <lineage>
        <taxon>Bacteria</taxon>
        <taxon>Bacillati</taxon>
        <taxon>Actinomycetota</taxon>
        <taxon>Actinomycetes</taxon>
        <taxon>Micrococcales</taxon>
        <taxon>Microbacteriaceae</taxon>
        <taxon>Rathayibacter</taxon>
    </lineage>
</organism>
<dbReference type="PANTHER" id="PTHR10742:SF410">
    <property type="entry name" value="LYSINE-SPECIFIC HISTONE DEMETHYLASE 2"/>
    <property type="match status" value="1"/>
</dbReference>
<dbReference type="SUPFAM" id="SSF51905">
    <property type="entry name" value="FAD/NAD(P)-binding domain"/>
    <property type="match status" value="2"/>
</dbReference>
<evidence type="ECO:0000313" key="4">
    <source>
        <dbReference type="Proteomes" id="UP000237881"/>
    </source>
</evidence>
<reference evidence="3 4" key="1">
    <citation type="submission" date="2018-02" db="EMBL/GenBank/DDBJ databases">
        <title>Bacteriophage NCPPB3778 and a type I-E CRISPR drive the evolution of the US Biological Select Agent, Rathayibacter toxicus.</title>
        <authorList>
            <person name="Davis E.W.II."/>
            <person name="Tabima J.F."/>
            <person name="Weisberg A.J."/>
            <person name="Lopes L.D."/>
            <person name="Wiseman M.S."/>
            <person name="Wiseman M.S."/>
            <person name="Pupko T."/>
            <person name="Belcher M.S."/>
            <person name="Sechler A.J."/>
            <person name="Tancos M.A."/>
            <person name="Schroeder B.K."/>
            <person name="Murray T.D."/>
            <person name="Luster D.G."/>
            <person name="Schneider W.L."/>
            <person name="Rogers E."/>
            <person name="Andreote F.D."/>
            <person name="Grunwald N.J."/>
            <person name="Putnam M.L."/>
            <person name="Chang J.H."/>
        </authorList>
    </citation>
    <scope>NUCLEOTIDE SEQUENCE [LARGE SCALE GENOMIC DNA]</scope>
    <source>
        <strain evidence="3 4">AY1I9</strain>
    </source>
</reference>
<evidence type="ECO:0000313" key="3">
    <source>
        <dbReference type="EMBL" id="PPF12699.1"/>
    </source>
</evidence>
<dbReference type="Proteomes" id="UP000237881">
    <property type="component" value="Unassembled WGS sequence"/>
</dbReference>
<dbReference type="PANTHER" id="PTHR10742">
    <property type="entry name" value="FLAVIN MONOAMINE OXIDASE"/>
    <property type="match status" value="1"/>
</dbReference>
<evidence type="ECO:0000259" key="2">
    <source>
        <dbReference type="PROSITE" id="PS50175"/>
    </source>
</evidence>